<keyword evidence="4" id="KW-1185">Reference proteome</keyword>
<proteinExistence type="predicted"/>
<dbReference type="InterPro" id="IPR052779">
    <property type="entry name" value="WDR62"/>
</dbReference>
<dbReference type="InterPro" id="IPR015943">
    <property type="entry name" value="WD40/YVTN_repeat-like_dom_sf"/>
</dbReference>
<feature type="region of interest" description="Disordered" evidence="2">
    <location>
        <begin position="1043"/>
        <end position="1064"/>
    </location>
</feature>
<feature type="region of interest" description="Disordered" evidence="2">
    <location>
        <begin position="96"/>
        <end position="142"/>
    </location>
</feature>
<dbReference type="eggNOG" id="KOG1408">
    <property type="taxonomic scope" value="Eukaryota"/>
</dbReference>
<dbReference type="Gene3D" id="2.130.10.10">
    <property type="entry name" value="YVTN repeat-like/Quinoprotein amine dehydrogenase"/>
    <property type="match status" value="3"/>
</dbReference>
<dbReference type="HOGENOM" id="CLU_005113_0_0_1"/>
<dbReference type="InParanoid" id="G4MVS6"/>
<organism evidence="3 4">
    <name type="scientific">Pyricularia oryzae (strain 70-15 / ATCC MYA-4617 / FGSC 8958)</name>
    <name type="common">Rice blast fungus</name>
    <name type="synonym">Magnaporthe oryzae</name>
    <dbReference type="NCBI Taxonomy" id="242507"/>
    <lineage>
        <taxon>Eukaryota</taxon>
        <taxon>Fungi</taxon>
        <taxon>Dikarya</taxon>
        <taxon>Ascomycota</taxon>
        <taxon>Pezizomycotina</taxon>
        <taxon>Sordariomycetes</taxon>
        <taxon>Sordariomycetidae</taxon>
        <taxon>Magnaporthales</taxon>
        <taxon>Pyriculariaceae</taxon>
        <taxon>Pyricularia</taxon>
    </lineage>
</organism>
<protein>
    <submittedName>
        <fullName evidence="3">WD repeat-containing protein</fullName>
    </submittedName>
</protein>
<dbReference type="InterPro" id="IPR036322">
    <property type="entry name" value="WD40_repeat_dom_sf"/>
</dbReference>
<feature type="compositionally biased region" description="Low complexity" evidence="2">
    <location>
        <begin position="910"/>
        <end position="930"/>
    </location>
</feature>
<dbReference type="Pfam" id="PF00400">
    <property type="entry name" value="WD40"/>
    <property type="match status" value="1"/>
</dbReference>
<reference evidence="3 4" key="1">
    <citation type="journal article" date="2005" name="Nature">
        <title>The genome sequence of the rice blast fungus Magnaporthe grisea.</title>
        <authorList>
            <person name="Dean R.A."/>
            <person name="Talbot N.J."/>
            <person name="Ebbole D.J."/>
            <person name="Farman M.L."/>
            <person name="Mitchell T.K."/>
            <person name="Orbach M.J."/>
            <person name="Thon M."/>
            <person name="Kulkarni R."/>
            <person name="Xu J.R."/>
            <person name="Pan H."/>
            <person name="Read N.D."/>
            <person name="Lee Y.H."/>
            <person name="Carbone I."/>
            <person name="Brown D."/>
            <person name="Oh Y.Y."/>
            <person name="Donofrio N."/>
            <person name="Jeong J.S."/>
            <person name="Soanes D.M."/>
            <person name="Djonovic S."/>
            <person name="Kolomiets E."/>
            <person name="Rehmeyer C."/>
            <person name="Li W."/>
            <person name="Harding M."/>
            <person name="Kim S."/>
            <person name="Lebrun M.H."/>
            <person name="Bohnert H."/>
            <person name="Coughlan S."/>
            <person name="Butler J."/>
            <person name="Calvo S."/>
            <person name="Ma L.J."/>
            <person name="Nicol R."/>
            <person name="Purcell S."/>
            <person name="Nusbaum C."/>
            <person name="Galagan J.E."/>
            <person name="Birren B.W."/>
        </authorList>
    </citation>
    <scope>NUCLEOTIDE SEQUENCE [LARGE SCALE GENOMIC DNA]</scope>
    <source>
        <strain evidence="4">70-15 / ATCC MYA-4617 / FGSC 8958</strain>
    </source>
</reference>
<dbReference type="PANTHER" id="PTHR45589">
    <property type="entry name" value="WD REPEAT DOMAIN 62, ISOFORM G"/>
    <property type="match status" value="1"/>
</dbReference>
<dbReference type="OMA" id="ASYYTWA"/>
<feature type="compositionally biased region" description="Low complexity" evidence="2">
    <location>
        <begin position="883"/>
        <end position="899"/>
    </location>
</feature>
<dbReference type="STRING" id="242507.G4MVS6"/>
<feature type="region of interest" description="Disordered" evidence="2">
    <location>
        <begin position="770"/>
        <end position="935"/>
    </location>
</feature>
<dbReference type="EMBL" id="CM001232">
    <property type="protein sequence ID" value="EHA54992.1"/>
    <property type="molecule type" value="Genomic_DNA"/>
</dbReference>
<accession>G4MVS6</accession>
<evidence type="ECO:0000256" key="1">
    <source>
        <dbReference type="PROSITE-ProRule" id="PRU00221"/>
    </source>
</evidence>
<feature type="compositionally biased region" description="Polar residues" evidence="2">
    <location>
        <begin position="1"/>
        <end position="22"/>
    </location>
</feature>
<dbReference type="SMART" id="SM00320">
    <property type="entry name" value="WD40"/>
    <property type="match status" value="7"/>
</dbReference>
<keyword evidence="1" id="KW-0853">WD repeat</keyword>
<evidence type="ECO:0000313" key="4">
    <source>
        <dbReference type="Proteomes" id="UP000009058"/>
    </source>
</evidence>
<reference key="2">
    <citation type="submission" date="2011-05" db="EMBL/GenBank/DDBJ databases">
        <title>The Genome Sequence of Magnaporthe oryzae 70-15.</title>
        <authorList>
            <consortium name="The Broad Institute Genome Sequencing Platform"/>
            <person name="Ma L.-J."/>
            <person name="Dead R."/>
            <person name="Young S.K."/>
            <person name="Zeng Q."/>
            <person name="Gargeya S."/>
            <person name="Fitzgerald M."/>
            <person name="Haas B."/>
            <person name="Abouelleil A."/>
            <person name="Alvarado L."/>
            <person name="Arachchi H.M."/>
            <person name="Berlin A."/>
            <person name="Brown A."/>
            <person name="Chapman S.B."/>
            <person name="Chen Z."/>
            <person name="Dunbar C."/>
            <person name="Freedman E."/>
            <person name="Gearin G."/>
            <person name="Gellesch M."/>
            <person name="Goldberg J."/>
            <person name="Griggs A."/>
            <person name="Gujja S."/>
            <person name="Heiman D."/>
            <person name="Howarth C."/>
            <person name="Larson L."/>
            <person name="Lui A."/>
            <person name="MacDonald P.J.P."/>
            <person name="Mehta T."/>
            <person name="Montmayeur A."/>
            <person name="Murphy C."/>
            <person name="Neiman D."/>
            <person name="Pearson M."/>
            <person name="Priest M."/>
            <person name="Roberts A."/>
            <person name="Saif S."/>
            <person name="Shea T."/>
            <person name="Shenoy N."/>
            <person name="Sisk P."/>
            <person name="Stolte C."/>
            <person name="Sykes S."/>
            <person name="Yandava C."/>
            <person name="Wortman J."/>
            <person name="Nusbaum C."/>
            <person name="Birren B."/>
        </authorList>
    </citation>
    <scope>NUCLEOTIDE SEQUENCE</scope>
    <source>
        <strain>70-15</strain>
    </source>
</reference>
<feature type="compositionally biased region" description="Polar residues" evidence="2">
    <location>
        <begin position="130"/>
        <end position="139"/>
    </location>
</feature>
<sequence length="1064" mass="114071">MTQANMASTPSSRLRLTPSNSPFLGRPSRSPIRPQKAAEQPARLSLKRVVGNTCTSPTGLDTVNSCFAYVAGGAVVVVDVQEDQYSQRFYRARPTATPTYGVSPVPHAPSTPNSTPKANDSRNRGPPSDWSDNPSSKTWSQRERIKAATCVSLSRDGRFLAVGETGFAPRVLIFNLQDNSSDIPLVSISEHAFGVAAVAFSKDAKYLASLGSANDGFLYIWRIDQRTGAARLFQQNRCTSSVRGMVWIGNSLVTFGVRHVKAWKVEEQAQATSPSKQKFPGDGSFPVPQYQKPLPGRNVLLGSLLEATFTCAAVISDDKAILCSETGDISILDDSGKQMRLLRVTNVEFPVQCISVCDQTAYVGGKSGQFTTIDVVRLCDDGDCVLGTGKSAEGTLAMGFVGHRLVTTDAKRSIAIWNPGQQPAKEASGTVAVPIPGYSDAIMGVGVLSSPNPSDSAFFTWSGCGKVVLWGSDGSIRSSFEVSVEQPEVLDELEPPNELCIVAASKHGQLFVTADRLGVLKVIDFNTKECLMDTRAHASMCQVVAIYEYEDNSRRAIIASCGRDRTTQLFRRTSTGTFEHFQTLEFAAKVVHVLVPSEDKVITCSMDRTLQIHDLVSKEGDPDSIAAIPSRVITLKGSPSSMVMDDRSVFVSLLDRSVCQYDISTGRLLNTFKCIDEGGAESVVLDSLIYGQPLSTSEPSFLLGVSNTDKSVRIYDSQRGSFLGRDWGHSQAINGVTLLEDEGQTRTVVSVASDGTIMIWALDLSDPIASSMSRDPSPAKEPVLTSSKPTLRKVLSKAELAEFQRPSSSGGRRSPPRTLSRRTSKYGLLATGSRTPTPASQTSPGSSTIVEDSSSRRVSSGSGDSGTTPPPVSPRTRGVCRRPSLPALSTTPPAALASSMLLSGPRKKQSTSSLRSSPALASSSSTSTSPYGFGTLSMATEQTCRTLRAYRKKLAAADTDPQQQPIRPEILAELDAELRLTAAALGDRAIRDSSSTAIHDSLLSGLLDTYSERLVSMLDEKLRLRASLGSPSPEIGTQTVLLGQDTQRSSYSSTSSSDLNIIVT</sequence>
<dbReference type="OrthoDB" id="6252103at2759"/>
<name>G4MVS6_PYRO7</name>
<feature type="region of interest" description="Disordered" evidence="2">
    <location>
        <begin position="1"/>
        <end position="43"/>
    </location>
</feature>
<dbReference type="SUPFAM" id="SSF50978">
    <property type="entry name" value="WD40 repeat-like"/>
    <property type="match status" value="2"/>
</dbReference>
<dbReference type="InterPro" id="IPR001680">
    <property type="entry name" value="WD40_rpt"/>
</dbReference>
<dbReference type="RefSeq" id="XP_003714799.1">
    <property type="nucleotide sequence ID" value="XM_003714751.1"/>
</dbReference>
<dbReference type="AlphaFoldDB" id="G4MVS6"/>
<feature type="compositionally biased region" description="Polar residues" evidence="2">
    <location>
        <begin position="832"/>
        <end position="851"/>
    </location>
</feature>
<dbReference type="Proteomes" id="UP000009058">
    <property type="component" value="Chromosome 2"/>
</dbReference>
<evidence type="ECO:0000256" key="2">
    <source>
        <dbReference type="SAM" id="MobiDB-lite"/>
    </source>
</evidence>
<feature type="compositionally biased region" description="Low complexity" evidence="2">
    <location>
        <begin position="856"/>
        <end position="867"/>
    </location>
</feature>
<evidence type="ECO:0000313" key="3">
    <source>
        <dbReference type="EMBL" id="EHA54992.1"/>
    </source>
</evidence>
<feature type="compositionally biased region" description="Low complexity" evidence="2">
    <location>
        <begin position="805"/>
        <end position="818"/>
    </location>
</feature>
<dbReference type="PANTHER" id="PTHR45589:SF1">
    <property type="entry name" value="WD REPEAT DOMAIN 62, ISOFORM G"/>
    <property type="match status" value="1"/>
</dbReference>
<dbReference type="PROSITE" id="PS50082">
    <property type="entry name" value="WD_REPEATS_2"/>
    <property type="match status" value="1"/>
</dbReference>
<dbReference type="GeneID" id="2679095"/>
<dbReference type="VEuPathDB" id="FungiDB:MGG_01791"/>
<dbReference type="KEGG" id="mgr:MGG_01791"/>
<gene>
    <name evidence="3" type="ORF">MGG_01791</name>
</gene>
<feature type="repeat" description="WD" evidence="1">
    <location>
        <begin position="726"/>
        <end position="770"/>
    </location>
</feature>